<keyword evidence="10" id="KW-1185">Reference proteome</keyword>
<sequence>PTYFSQKRNIFNVFFVKYGWLWTTLIYAYHAARLRRTRPLQAVLRWALATAWWVLVTQWCFGPPLMDRMFLLTGGLCEVVNDSNVVDKSKLTAPELLGTSAACKLAKGHWKGGHDLSGHVFMLTHASLFLLSEIMPTLQMGNAKQCTHSATWAVGALLSLWWWMLVMTGVYFHTWREKITGILASAVQWIVVYMVGIRLFPQVRAIIGVP</sequence>
<comment type="subcellular location">
    <subcellularLocation>
        <location evidence="1">Endoplasmic reticulum membrane</location>
        <topology evidence="1">Multi-pass membrane protein</topology>
    </subcellularLocation>
</comment>
<name>A0A3N4LR42_9PEZI</name>
<dbReference type="PANTHER" id="PTHR23129">
    <property type="entry name" value="ACYL-COENZYME A DIPHOSPHATASE FITM2"/>
    <property type="match status" value="1"/>
</dbReference>
<dbReference type="Pfam" id="PF10261">
    <property type="entry name" value="FIT"/>
    <property type="match status" value="2"/>
</dbReference>
<evidence type="ECO:0000313" key="9">
    <source>
        <dbReference type="EMBL" id="RPB24148.1"/>
    </source>
</evidence>
<dbReference type="InParanoid" id="A0A3N4LR42"/>
<dbReference type="PANTHER" id="PTHR23129:SF0">
    <property type="entry name" value="ACYL-COENZYME A DIPHOSPHATASE FITM2"/>
    <property type="match status" value="1"/>
</dbReference>
<organism evidence="9 10">
    <name type="scientific">Terfezia boudieri ATCC MYA-4762</name>
    <dbReference type="NCBI Taxonomy" id="1051890"/>
    <lineage>
        <taxon>Eukaryota</taxon>
        <taxon>Fungi</taxon>
        <taxon>Dikarya</taxon>
        <taxon>Ascomycota</taxon>
        <taxon>Pezizomycotina</taxon>
        <taxon>Pezizomycetes</taxon>
        <taxon>Pezizales</taxon>
        <taxon>Pezizaceae</taxon>
        <taxon>Terfezia</taxon>
    </lineage>
</organism>
<keyword evidence="6" id="KW-0443">Lipid metabolism</keyword>
<evidence type="ECO:0008006" key="11">
    <source>
        <dbReference type="Google" id="ProtNLM"/>
    </source>
</evidence>
<dbReference type="EMBL" id="ML121543">
    <property type="protein sequence ID" value="RPB24148.1"/>
    <property type="molecule type" value="Genomic_DNA"/>
</dbReference>
<dbReference type="AlphaFoldDB" id="A0A3N4LR42"/>
<protein>
    <recommendedName>
        <fullName evidence="11">Fat storage-inducing transmembrane protein</fullName>
    </recommendedName>
</protein>
<keyword evidence="2 8" id="KW-0812">Transmembrane</keyword>
<accession>A0A3N4LR42</accession>
<evidence type="ECO:0000256" key="1">
    <source>
        <dbReference type="ARBA" id="ARBA00004477"/>
    </source>
</evidence>
<feature type="non-terminal residue" evidence="9">
    <location>
        <position position="210"/>
    </location>
</feature>
<gene>
    <name evidence="9" type="ORF">L211DRAFT_767553</name>
</gene>
<feature type="non-terminal residue" evidence="9">
    <location>
        <position position="1"/>
    </location>
</feature>
<evidence type="ECO:0000256" key="7">
    <source>
        <dbReference type="ARBA" id="ARBA00023136"/>
    </source>
</evidence>
<evidence type="ECO:0000256" key="8">
    <source>
        <dbReference type="SAM" id="Phobius"/>
    </source>
</evidence>
<evidence type="ECO:0000256" key="3">
    <source>
        <dbReference type="ARBA" id="ARBA00022801"/>
    </source>
</evidence>
<keyword evidence="7 8" id="KW-0472">Membrane</keyword>
<dbReference type="GO" id="GO:0010945">
    <property type="term" value="F:coenzyme A diphosphatase activity"/>
    <property type="evidence" value="ECO:0007669"/>
    <property type="project" value="InterPro"/>
</dbReference>
<dbReference type="GO" id="GO:0019915">
    <property type="term" value="P:lipid storage"/>
    <property type="evidence" value="ECO:0007669"/>
    <property type="project" value="InterPro"/>
</dbReference>
<proteinExistence type="predicted"/>
<dbReference type="InterPro" id="IPR019388">
    <property type="entry name" value="FIT"/>
</dbReference>
<evidence type="ECO:0000256" key="6">
    <source>
        <dbReference type="ARBA" id="ARBA00023098"/>
    </source>
</evidence>
<dbReference type="GO" id="GO:0034389">
    <property type="term" value="P:lipid droplet organization"/>
    <property type="evidence" value="ECO:0007669"/>
    <property type="project" value="TreeGrafter"/>
</dbReference>
<evidence type="ECO:0000256" key="4">
    <source>
        <dbReference type="ARBA" id="ARBA00022824"/>
    </source>
</evidence>
<feature type="transmembrane region" description="Helical" evidence="8">
    <location>
        <begin position="42"/>
        <end position="61"/>
    </location>
</feature>
<dbReference type="GO" id="GO:0005789">
    <property type="term" value="C:endoplasmic reticulum membrane"/>
    <property type="evidence" value="ECO:0007669"/>
    <property type="project" value="UniProtKB-SubCell"/>
</dbReference>
<evidence type="ECO:0000313" key="10">
    <source>
        <dbReference type="Proteomes" id="UP000267821"/>
    </source>
</evidence>
<dbReference type="FunCoup" id="A0A3N4LR42">
    <property type="interactions" value="69"/>
</dbReference>
<reference evidence="9 10" key="1">
    <citation type="journal article" date="2018" name="Nat. Ecol. Evol.">
        <title>Pezizomycetes genomes reveal the molecular basis of ectomycorrhizal truffle lifestyle.</title>
        <authorList>
            <person name="Murat C."/>
            <person name="Payen T."/>
            <person name="Noel B."/>
            <person name="Kuo A."/>
            <person name="Morin E."/>
            <person name="Chen J."/>
            <person name="Kohler A."/>
            <person name="Krizsan K."/>
            <person name="Balestrini R."/>
            <person name="Da Silva C."/>
            <person name="Montanini B."/>
            <person name="Hainaut M."/>
            <person name="Levati E."/>
            <person name="Barry K.W."/>
            <person name="Belfiori B."/>
            <person name="Cichocki N."/>
            <person name="Clum A."/>
            <person name="Dockter R.B."/>
            <person name="Fauchery L."/>
            <person name="Guy J."/>
            <person name="Iotti M."/>
            <person name="Le Tacon F."/>
            <person name="Lindquist E.A."/>
            <person name="Lipzen A."/>
            <person name="Malagnac F."/>
            <person name="Mello A."/>
            <person name="Molinier V."/>
            <person name="Miyauchi S."/>
            <person name="Poulain J."/>
            <person name="Riccioni C."/>
            <person name="Rubini A."/>
            <person name="Sitrit Y."/>
            <person name="Splivallo R."/>
            <person name="Traeger S."/>
            <person name="Wang M."/>
            <person name="Zifcakova L."/>
            <person name="Wipf D."/>
            <person name="Zambonelli A."/>
            <person name="Paolocci F."/>
            <person name="Nowrousian M."/>
            <person name="Ottonello S."/>
            <person name="Baldrian P."/>
            <person name="Spatafora J.W."/>
            <person name="Henrissat B."/>
            <person name="Nagy L.G."/>
            <person name="Aury J.M."/>
            <person name="Wincker P."/>
            <person name="Grigoriev I.V."/>
            <person name="Bonfante P."/>
            <person name="Martin F.M."/>
        </authorList>
    </citation>
    <scope>NUCLEOTIDE SEQUENCE [LARGE SCALE GENOMIC DNA]</scope>
    <source>
        <strain evidence="9 10">ATCC MYA-4762</strain>
    </source>
</reference>
<feature type="transmembrane region" description="Helical" evidence="8">
    <location>
        <begin position="179"/>
        <end position="200"/>
    </location>
</feature>
<dbReference type="STRING" id="1051890.A0A3N4LR42"/>
<keyword evidence="5 8" id="KW-1133">Transmembrane helix</keyword>
<evidence type="ECO:0000256" key="2">
    <source>
        <dbReference type="ARBA" id="ARBA00022692"/>
    </source>
</evidence>
<keyword evidence="3" id="KW-0378">Hydrolase</keyword>
<feature type="transmembrane region" description="Helical" evidence="8">
    <location>
        <begin position="12"/>
        <end position="30"/>
    </location>
</feature>
<dbReference type="Proteomes" id="UP000267821">
    <property type="component" value="Unassembled WGS sequence"/>
</dbReference>
<dbReference type="OrthoDB" id="5579088at2759"/>
<feature type="transmembrane region" description="Helical" evidence="8">
    <location>
        <begin position="150"/>
        <end position="173"/>
    </location>
</feature>
<keyword evidence="4" id="KW-0256">Endoplasmic reticulum</keyword>
<evidence type="ECO:0000256" key="5">
    <source>
        <dbReference type="ARBA" id="ARBA00022989"/>
    </source>
</evidence>
<dbReference type="GO" id="GO:0008654">
    <property type="term" value="P:phospholipid biosynthetic process"/>
    <property type="evidence" value="ECO:0007669"/>
    <property type="project" value="TreeGrafter"/>
</dbReference>